<comment type="subunit">
    <text evidence="13 15">Made up of two chains. The A chain is responsible for DNA breakage and rejoining; the B chain catalyzes ATP hydrolysis.</text>
</comment>
<dbReference type="InterPro" id="IPR006171">
    <property type="entry name" value="TOPRIM_dom"/>
</dbReference>
<dbReference type="SUPFAM" id="SSF56719">
    <property type="entry name" value="Type II DNA topoisomerase"/>
    <property type="match status" value="1"/>
</dbReference>
<dbReference type="InterPro" id="IPR034160">
    <property type="entry name" value="TOPRIM_GyrB"/>
</dbReference>
<keyword evidence="20" id="KW-1185">Reference proteome</keyword>
<evidence type="ECO:0000259" key="18">
    <source>
        <dbReference type="PROSITE" id="PS52040"/>
    </source>
</evidence>
<dbReference type="SUPFAM" id="SSF101904">
    <property type="entry name" value="GyrA/ParC C-terminal domain-like"/>
    <property type="match status" value="1"/>
</dbReference>
<dbReference type="Pfam" id="PF00521">
    <property type="entry name" value="DNA_topoisoIV"/>
    <property type="match status" value="1"/>
</dbReference>
<evidence type="ECO:0000313" key="19">
    <source>
        <dbReference type="EMBL" id="CDW59242.1"/>
    </source>
</evidence>
<dbReference type="InterPro" id="IPR013760">
    <property type="entry name" value="Topo_IIA-like_dom_sf"/>
</dbReference>
<dbReference type="GO" id="GO:0046872">
    <property type="term" value="F:metal ion binding"/>
    <property type="evidence" value="ECO:0007669"/>
    <property type="project" value="UniProtKB-UniRule"/>
</dbReference>
<dbReference type="Gene3D" id="3.30.230.10">
    <property type="match status" value="1"/>
</dbReference>
<dbReference type="FunFam" id="3.30.1360.40:FF:000002">
    <property type="entry name" value="DNA gyrase subunit A"/>
    <property type="match status" value="1"/>
</dbReference>
<dbReference type="FunFam" id="3.30.230.10:FF:000005">
    <property type="entry name" value="DNA gyrase subunit B"/>
    <property type="match status" value="1"/>
</dbReference>
<dbReference type="PRINTS" id="PR01159">
    <property type="entry name" value="DNAGYRASEB"/>
</dbReference>
<dbReference type="SUPFAM" id="SSF55874">
    <property type="entry name" value="ATPase domain of HSP90 chaperone/DNA topoisomerase II/histidine kinase"/>
    <property type="match status" value="1"/>
</dbReference>
<dbReference type="InterPro" id="IPR013757">
    <property type="entry name" value="Topo_IIA_A_a_sf"/>
</dbReference>
<dbReference type="Pfam" id="PF02518">
    <property type="entry name" value="HATPase_c"/>
    <property type="match status" value="1"/>
</dbReference>
<dbReference type="InterPro" id="IPR013759">
    <property type="entry name" value="Topo_IIA_B_C"/>
</dbReference>
<dbReference type="PANTHER" id="PTHR43493:SF5">
    <property type="entry name" value="DNA GYRASE SUBUNIT A, CHLOROPLASTIC_MITOCHONDRIAL"/>
    <property type="match status" value="1"/>
</dbReference>
<comment type="cofactor">
    <cofactor evidence="2">
        <name>Mg(2+)</name>
        <dbReference type="ChEBI" id="CHEBI:18420"/>
    </cofactor>
</comment>
<dbReference type="EC" id="5.6.2.2" evidence="15"/>
<dbReference type="SMART" id="SM00387">
    <property type="entry name" value="HATPase_c"/>
    <property type="match status" value="1"/>
</dbReference>
<dbReference type="GO" id="GO:0034335">
    <property type="term" value="F:DNA negative supercoiling activity"/>
    <property type="evidence" value="ECO:0007669"/>
    <property type="project" value="UniProtKB-ARBA"/>
</dbReference>
<keyword evidence="7 15" id="KW-0547">Nucleotide-binding</keyword>
<dbReference type="InterPro" id="IPR003594">
    <property type="entry name" value="HATPase_dom"/>
</dbReference>
<comment type="cofactor">
    <cofactor evidence="15">
        <name>Ca(2+)</name>
        <dbReference type="ChEBI" id="CHEBI:29108"/>
    </cofactor>
    <cofactor evidence="15">
        <name>Mg(2+)</name>
        <dbReference type="ChEBI" id="CHEBI:18420"/>
    </cofactor>
    <cofactor evidence="15">
        <name>Mn(2+)</name>
        <dbReference type="ChEBI" id="CHEBI:29035"/>
    </cofactor>
</comment>
<feature type="active site" description="O-(5'-phospho-DNA)-tyrosine intermediate" evidence="14">
    <location>
        <position position="763"/>
    </location>
</feature>
<dbReference type="InterPro" id="IPR005743">
    <property type="entry name" value="GyrA"/>
</dbReference>
<dbReference type="InterPro" id="IPR036890">
    <property type="entry name" value="HATPase_C_sf"/>
</dbReference>
<feature type="compositionally biased region" description="Acidic residues" evidence="16">
    <location>
        <begin position="1451"/>
        <end position="1461"/>
    </location>
</feature>
<dbReference type="InterPro" id="IPR014721">
    <property type="entry name" value="Ribsml_uS5_D2-typ_fold_subgr"/>
</dbReference>
<comment type="catalytic activity">
    <reaction evidence="1 14 15">
        <text>ATP-dependent breakage, passage and rejoining of double-stranded DNA.</text>
        <dbReference type="EC" id="5.6.2.2"/>
    </reaction>
</comment>
<dbReference type="SUPFAM" id="SSF54211">
    <property type="entry name" value="Ribosomal protein S5 domain 2-like"/>
    <property type="match status" value="1"/>
</dbReference>
<evidence type="ECO:0000256" key="7">
    <source>
        <dbReference type="ARBA" id="ARBA00022741"/>
    </source>
</evidence>
<keyword evidence="5" id="KW-0963">Cytoplasm</keyword>
<dbReference type="Gene3D" id="3.40.50.670">
    <property type="match status" value="1"/>
</dbReference>
<dbReference type="CDD" id="cd00822">
    <property type="entry name" value="TopoII_Trans_DNA_gyrase"/>
    <property type="match status" value="1"/>
</dbReference>
<organism evidence="19 20">
    <name type="scientific">Trichuris trichiura</name>
    <name type="common">Whipworm</name>
    <name type="synonym">Trichocephalus trichiurus</name>
    <dbReference type="NCBI Taxonomy" id="36087"/>
    <lineage>
        <taxon>Eukaryota</taxon>
        <taxon>Metazoa</taxon>
        <taxon>Ecdysozoa</taxon>
        <taxon>Nematoda</taxon>
        <taxon>Enoplea</taxon>
        <taxon>Dorylaimia</taxon>
        <taxon>Trichinellida</taxon>
        <taxon>Trichuridae</taxon>
        <taxon>Trichuris</taxon>
    </lineage>
</organism>
<dbReference type="Gene3D" id="3.30.565.10">
    <property type="entry name" value="Histidine kinase-like ATPase, C-terminal domain"/>
    <property type="match status" value="1"/>
</dbReference>
<dbReference type="STRING" id="36087.A0A077ZFT4"/>
<proteinExistence type="inferred from homology"/>
<dbReference type="Gene3D" id="3.90.199.10">
    <property type="entry name" value="Topoisomerase II, domain 5"/>
    <property type="match status" value="1"/>
</dbReference>
<dbReference type="SMART" id="SM00434">
    <property type="entry name" value="TOP4c"/>
    <property type="match status" value="1"/>
</dbReference>
<evidence type="ECO:0000259" key="17">
    <source>
        <dbReference type="PROSITE" id="PS50880"/>
    </source>
</evidence>
<sequence>MTEEEKSLLERAQEYDASQIQVLEGLEAVRKRPGMYIGSTSTEGLHHLVWEIVDNSIDEALAGFATHIHVVVEEDNSITVSDDGRGIPVGIQAKTGRPAVETVFTILHAGGKFGGGGYKVSGGLHGVGASVVNALSTSLDVRVFKEGKIYFQDYRRGAVVDDLKVIGETEKHGTTVHFIPDPEIFTESTVFNFEKLATRVRELAFLNRGLKLSIEDKREEKPVLREYHYEGGIKSYVEHLNHNKAVIFDEPVFVEGEQQDITVEVAMQYTDGYHTNILSFANNIHTYEGGTHEFGFKTALTRVINDYARKQKIMKDNDENLSGEDVREGLTAVISIKHPEPQFEGQTKTKLGNSEVRTVTDRLFSENFMKFLMENPSVGRRIVEKGILAAKARLAAKRAREVTRRKGALEISNLPGKLADCSSNDPEKCELFIVEGDSAGGSAKQGRSREFQAILPIRGKILNVEKASMDKILANEEIRSLFTAMGTGFGADFDVSKARYHKLVIMTDADVDGAHIRTLLLTLFYRYMRPIVEAGYVYIAQPPLYGIKQGKNITYIQPGKNAEEELAQKISELPASPKPNVQRYKGLGEMDDHQLWETTMDPENRLMLRVSVDDAIEADQVFEMLMGDRRNDRSTRTRRIILEDRRENIHDVNLTSEMRESFIDYAMSVIVARALPDVRDGLKPVHRRILYGMNELGVTPDKPHKKSARIVGDVMGKYHPHGDSAIYESMVRMAQSFSYRNMLVDGHGNFGSVDGDGAAAMRYTEARLSKIAMEMLRDINKDTVDFQGNYDDSEQEPVVLPARFPNLLVNGATGIAVGMATNIPPHNLREVTAGIELLMENPEATTQELMECIPGPDFPTGGLVMGKSGIRRAYETGKGSITVRAKIEIEEQKNGKERIIVTELPYMVNKAKLIERISELHRDKRVEGITDLRDESSREGMRVVIEVRRDVSASVILNNLYKMTSLQTSFSFNMLAIEKGVPRILNLKQILENYIEHQKIVITRRTIFDKKKAEARAHILEGLRIALDHIDEIIATIRNSASDDVAKTTLMERFELSDRQAQAILDMRLRRLTGLEREKIENEYQELLKTISDLEDILARPERVEEIIRTELAEIAAKFGDERRTELLVGEVLSLEDEDLIEEEDVVITLTNNGYIKRVASTEFRSQRRGGRGVQGMGIHDDDFVKTLISCSTHDTLLFFTNSGRVYRAKGYEVPEYGRTAKGIPIINLLGIDSNETIQAVISVNGQAEDGHFLFFVTKKGTVKRTTVTAFSNIRANGLIAIGLREGDELVNVMSTEGDETIIIGTHDGYSVTFKEAVVRDMGRTASGVRGIRLRDEDYVIGSAVLKENQEVLVITEKGYGKRTKASEYPVKGRGGKGIKTANVKEKNGPLAGLTTVTGDEDILLITDKGVIIRFNAGSVSQTGRATLGVRLMKMEGNTKVVTMAIVDKEDEEVEETETVEAAETTEITEEAQNDTEE</sequence>
<evidence type="ECO:0000256" key="8">
    <source>
        <dbReference type="ARBA" id="ARBA00022840"/>
    </source>
</evidence>
<dbReference type="GO" id="GO:0005524">
    <property type="term" value="F:ATP binding"/>
    <property type="evidence" value="ECO:0007669"/>
    <property type="project" value="UniProtKB-UniRule"/>
</dbReference>
<dbReference type="NCBIfam" id="TIGR01059">
    <property type="entry name" value="gyrB"/>
    <property type="match status" value="1"/>
</dbReference>
<dbReference type="Proteomes" id="UP000030665">
    <property type="component" value="Unassembled WGS sequence"/>
</dbReference>
<dbReference type="InterPro" id="IPR013506">
    <property type="entry name" value="Topo_IIA_bsu_dom2"/>
</dbReference>
<keyword evidence="6" id="KW-0479">Metal-binding</keyword>
<comment type="similarity">
    <text evidence="3">Belongs to the type II topoisomerase GyrA/ParC subunit family.</text>
</comment>
<dbReference type="InterPro" id="IPR020568">
    <property type="entry name" value="Ribosomal_Su5_D2-typ_SF"/>
</dbReference>
<dbReference type="FunFam" id="1.10.268.10:FF:000001">
    <property type="entry name" value="DNA gyrase subunit A"/>
    <property type="match status" value="1"/>
</dbReference>
<dbReference type="PROSITE" id="PS52040">
    <property type="entry name" value="TOPO_IIA"/>
    <property type="match status" value="1"/>
</dbReference>
<dbReference type="NCBIfam" id="TIGR01063">
    <property type="entry name" value="gyrA"/>
    <property type="match status" value="1"/>
</dbReference>
<dbReference type="Gene3D" id="2.120.10.90">
    <property type="entry name" value="DNA gyrase/topoisomerase IV, subunit A, C-terminal"/>
    <property type="match status" value="1"/>
</dbReference>
<dbReference type="InterPro" id="IPR001241">
    <property type="entry name" value="Topo_IIA"/>
</dbReference>
<evidence type="ECO:0000256" key="4">
    <source>
        <dbReference type="ARBA" id="ARBA00010708"/>
    </source>
</evidence>
<evidence type="ECO:0000313" key="20">
    <source>
        <dbReference type="Proteomes" id="UP000030665"/>
    </source>
</evidence>
<dbReference type="InterPro" id="IPR006691">
    <property type="entry name" value="GyrA/parC_rep"/>
</dbReference>
<dbReference type="InterPro" id="IPR050220">
    <property type="entry name" value="Type_II_DNA_Topoisomerases"/>
</dbReference>
<evidence type="ECO:0000256" key="6">
    <source>
        <dbReference type="ARBA" id="ARBA00022723"/>
    </source>
</evidence>
<dbReference type="HAMAP" id="MF_01898">
    <property type="entry name" value="GyrB"/>
    <property type="match status" value="1"/>
</dbReference>
<dbReference type="CDD" id="cd00187">
    <property type="entry name" value="TOP4c"/>
    <property type="match status" value="1"/>
</dbReference>
<reference evidence="19" key="2">
    <citation type="submission" date="2014-03" db="EMBL/GenBank/DDBJ databases">
        <title>The whipworm genome and dual-species transcriptomics of an intimate host-pathogen interaction.</title>
        <authorList>
            <person name="Foth B.J."/>
            <person name="Tsai I.J."/>
            <person name="Reid A.J."/>
            <person name="Bancroft A.J."/>
            <person name="Nichol S."/>
            <person name="Tracey A."/>
            <person name="Holroyd N."/>
            <person name="Cotton J.A."/>
            <person name="Stanley E.J."/>
            <person name="Zarowiecki M."/>
            <person name="Liu J.Z."/>
            <person name="Huckvale T."/>
            <person name="Cooper P.J."/>
            <person name="Grencis R.K."/>
            <person name="Berriman M."/>
        </authorList>
    </citation>
    <scope>NUCLEOTIDE SEQUENCE [LARGE SCALE GENOMIC DNA]</scope>
</reference>
<dbReference type="FunFam" id="3.90.199.10:FF:000001">
    <property type="entry name" value="DNA gyrase subunit A"/>
    <property type="match status" value="1"/>
</dbReference>
<dbReference type="GO" id="GO:0009330">
    <property type="term" value="C:DNA topoisomerase type II (double strand cut, ATP-hydrolyzing) complex"/>
    <property type="evidence" value="ECO:0007669"/>
    <property type="project" value="TreeGrafter"/>
</dbReference>
<feature type="domain" description="Toprim" evidence="17">
    <location>
        <begin position="429"/>
        <end position="543"/>
    </location>
</feature>
<dbReference type="InterPro" id="IPR018522">
    <property type="entry name" value="TopoIIA_CS"/>
</dbReference>
<dbReference type="Pfam" id="PF00986">
    <property type="entry name" value="DNA_gyraseB_C"/>
    <property type="match status" value="1"/>
</dbReference>
<feature type="region of interest" description="Disordered" evidence="16">
    <location>
        <begin position="1451"/>
        <end position="1478"/>
    </location>
</feature>
<dbReference type="GO" id="GO:0003677">
    <property type="term" value="F:DNA binding"/>
    <property type="evidence" value="ECO:0007669"/>
    <property type="project" value="UniProtKB-UniRule"/>
</dbReference>
<evidence type="ECO:0000256" key="1">
    <source>
        <dbReference type="ARBA" id="ARBA00000185"/>
    </source>
</evidence>
<feature type="compositionally biased region" description="Acidic residues" evidence="16">
    <location>
        <begin position="1467"/>
        <end position="1478"/>
    </location>
</feature>
<dbReference type="InterPro" id="IPR011557">
    <property type="entry name" value="GyrB"/>
</dbReference>
<dbReference type="Pfam" id="PF01751">
    <property type="entry name" value="Toprim"/>
    <property type="match status" value="1"/>
</dbReference>
<name>A0A077ZFT4_TRITR</name>
<gene>
    <name evidence="19" type="ORF">TTRE_0000757301</name>
</gene>
<keyword evidence="15" id="KW-0809">Transit peptide</keyword>
<evidence type="ECO:0000256" key="10">
    <source>
        <dbReference type="ARBA" id="ARBA00023029"/>
    </source>
</evidence>
<dbReference type="Pfam" id="PF03989">
    <property type="entry name" value="DNA_gyraseA_C"/>
    <property type="match status" value="6"/>
</dbReference>
<evidence type="ECO:0000256" key="11">
    <source>
        <dbReference type="ARBA" id="ARBA00023125"/>
    </source>
</evidence>
<dbReference type="InterPro" id="IPR000565">
    <property type="entry name" value="Topo_IIA_B"/>
</dbReference>
<evidence type="ECO:0000256" key="13">
    <source>
        <dbReference type="ARBA" id="ARBA00063759"/>
    </source>
</evidence>
<evidence type="ECO:0000256" key="12">
    <source>
        <dbReference type="ARBA" id="ARBA00023235"/>
    </source>
</evidence>
<accession>A0A077ZFT4</accession>
<evidence type="ECO:0000256" key="15">
    <source>
        <dbReference type="RuleBase" id="RU362094"/>
    </source>
</evidence>
<dbReference type="OrthoDB" id="276498at2759"/>
<keyword evidence="11 14" id="KW-0238">DNA-binding</keyword>
<keyword evidence="10 14" id="KW-0799">Topoisomerase</keyword>
<evidence type="ECO:0000256" key="5">
    <source>
        <dbReference type="ARBA" id="ARBA00022490"/>
    </source>
</evidence>
<dbReference type="FunFam" id="3.40.50.670:FF:000002">
    <property type="entry name" value="DNA gyrase subunit B"/>
    <property type="match status" value="1"/>
</dbReference>
<dbReference type="PANTHER" id="PTHR43493">
    <property type="entry name" value="DNA GYRASE/TOPOISOMERASE SUBUNIT A"/>
    <property type="match status" value="1"/>
</dbReference>
<dbReference type="NCBIfam" id="NF004044">
    <property type="entry name" value="PRK05561.1"/>
    <property type="match status" value="1"/>
</dbReference>
<evidence type="ECO:0000256" key="14">
    <source>
        <dbReference type="PROSITE-ProRule" id="PRU01384"/>
    </source>
</evidence>
<dbReference type="NCBIfam" id="NF004043">
    <property type="entry name" value="PRK05560.1"/>
    <property type="match status" value="1"/>
</dbReference>
<dbReference type="FunFam" id="2.120.10.90:FF:000004">
    <property type="entry name" value="DNA gyrase subunit A"/>
    <property type="match status" value="1"/>
</dbReference>
<dbReference type="Gene3D" id="1.10.268.10">
    <property type="entry name" value="Topoisomerase, domain 3"/>
    <property type="match status" value="1"/>
</dbReference>
<reference evidence="19" key="1">
    <citation type="submission" date="2014-01" db="EMBL/GenBank/DDBJ databases">
        <authorList>
            <person name="Aslett M."/>
        </authorList>
    </citation>
    <scope>NUCLEOTIDE SEQUENCE</scope>
</reference>
<evidence type="ECO:0000256" key="3">
    <source>
        <dbReference type="ARBA" id="ARBA00008263"/>
    </source>
</evidence>
<dbReference type="InterPro" id="IPR035516">
    <property type="entry name" value="Gyrase/topoIV_suA_C"/>
</dbReference>
<keyword evidence="12 14" id="KW-0413">Isomerase</keyword>
<comment type="function">
    <text evidence="15">A type II topoisomerase that negatively supercoils closed circular double-stranded DNA in an ATP-dependent manner.</text>
</comment>
<dbReference type="InterPro" id="IPR002205">
    <property type="entry name" value="Topo_IIA_dom_A"/>
</dbReference>
<dbReference type="EMBL" id="HG806537">
    <property type="protein sequence ID" value="CDW59242.1"/>
    <property type="molecule type" value="Genomic_DNA"/>
</dbReference>
<feature type="domain" description="Topo IIA-type catalytic" evidence="18">
    <location>
        <begin position="675"/>
        <end position="1140"/>
    </location>
</feature>
<dbReference type="Pfam" id="PF00204">
    <property type="entry name" value="DNA_gyraseB"/>
    <property type="match status" value="1"/>
</dbReference>
<protein>
    <recommendedName>
        <fullName evidence="15">DNA gyrase subunit B</fullName>
        <ecNumber evidence="15">5.6.2.2</ecNumber>
    </recommendedName>
</protein>
<dbReference type="NCBIfam" id="NF011501">
    <property type="entry name" value="PRK14939.1"/>
    <property type="match status" value="1"/>
</dbReference>
<dbReference type="InterPro" id="IPR002288">
    <property type="entry name" value="DNA_gyrase_B_C"/>
</dbReference>
<keyword evidence="8 15" id="KW-0067">ATP-binding</keyword>
<dbReference type="NCBIfam" id="NF004189">
    <property type="entry name" value="PRK05644.1"/>
    <property type="match status" value="1"/>
</dbReference>
<dbReference type="PRINTS" id="PR00418">
    <property type="entry name" value="TPI2FAMILY"/>
</dbReference>
<dbReference type="GO" id="GO:0005694">
    <property type="term" value="C:chromosome"/>
    <property type="evidence" value="ECO:0007669"/>
    <property type="project" value="InterPro"/>
</dbReference>
<dbReference type="InterPro" id="IPR013758">
    <property type="entry name" value="Topo_IIA_A/C_ab"/>
</dbReference>
<dbReference type="Gene3D" id="3.30.1360.40">
    <property type="match status" value="1"/>
</dbReference>
<dbReference type="AlphaFoldDB" id="A0A077ZFT4"/>
<dbReference type="FunFam" id="3.30.565.10:FF:000002">
    <property type="entry name" value="DNA gyrase subunit B"/>
    <property type="match status" value="1"/>
</dbReference>
<dbReference type="PROSITE" id="PS00177">
    <property type="entry name" value="TOPOISOMERASE_II"/>
    <property type="match status" value="1"/>
</dbReference>
<dbReference type="SMART" id="SM00433">
    <property type="entry name" value="TOP2c"/>
    <property type="match status" value="1"/>
</dbReference>
<dbReference type="HAMAP" id="MF_01897">
    <property type="entry name" value="GyrA"/>
    <property type="match status" value="1"/>
</dbReference>
<evidence type="ECO:0000256" key="2">
    <source>
        <dbReference type="ARBA" id="ARBA00001946"/>
    </source>
</evidence>
<comment type="similarity">
    <text evidence="4 15">Belongs to the type II topoisomerase GyrB family.</text>
</comment>
<dbReference type="PROSITE" id="PS50880">
    <property type="entry name" value="TOPRIM"/>
    <property type="match status" value="1"/>
</dbReference>
<dbReference type="GO" id="GO:0006265">
    <property type="term" value="P:DNA topological change"/>
    <property type="evidence" value="ECO:0007669"/>
    <property type="project" value="UniProtKB-UniRule"/>
</dbReference>
<dbReference type="CDD" id="cd03366">
    <property type="entry name" value="TOPRIM_TopoIIA_GyrB"/>
    <property type="match status" value="1"/>
</dbReference>
<evidence type="ECO:0000256" key="9">
    <source>
        <dbReference type="ARBA" id="ARBA00022842"/>
    </source>
</evidence>
<dbReference type="GO" id="GO:0005737">
    <property type="term" value="C:cytoplasm"/>
    <property type="evidence" value="ECO:0007669"/>
    <property type="project" value="TreeGrafter"/>
</dbReference>
<keyword evidence="9" id="KW-0460">Magnesium</keyword>
<evidence type="ECO:0000256" key="16">
    <source>
        <dbReference type="SAM" id="MobiDB-lite"/>
    </source>
</evidence>
<dbReference type="CDD" id="cd16928">
    <property type="entry name" value="HATPase_GyrB-like"/>
    <property type="match status" value="1"/>
</dbReference>